<protein>
    <submittedName>
        <fullName evidence="3">Uncharacterized protein</fullName>
    </submittedName>
</protein>
<sequence>MRKISTLFLGTTLMIVAAPGAWSDEDTRYPAHHFKPSVIYQDHELIAQTGSNISSDSQPGARQDSKYPGSSFTPTVIYQNPEFVKN</sequence>
<dbReference type="KEGG" id="mmai:sS8_1586"/>
<accession>A0A250KPS0</accession>
<evidence type="ECO:0000313" key="3">
    <source>
        <dbReference type="EMBL" id="BBA33544.1"/>
    </source>
</evidence>
<feature type="region of interest" description="Disordered" evidence="1">
    <location>
        <begin position="49"/>
        <end position="74"/>
    </location>
</feature>
<keyword evidence="2" id="KW-0732">Signal</keyword>
<dbReference type="AlphaFoldDB" id="A0A250KPS0"/>
<organism evidence="3 4">
    <name type="scientific">Methylocaldum marinum</name>
    <dbReference type="NCBI Taxonomy" id="1432792"/>
    <lineage>
        <taxon>Bacteria</taxon>
        <taxon>Pseudomonadati</taxon>
        <taxon>Pseudomonadota</taxon>
        <taxon>Gammaproteobacteria</taxon>
        <taxon>Methylococcales</taxon>
        <taxon>Methylococcaceae</taxon>
        <taxon>Methylocaldum</taxon>
    </lineage>
</organism>
<dbReference type="Proteomes" id="UP000266313">
    <property type="component" value="Chromosome"/>
</dbReference>
<name>A0A250KPS0_9GAMM</name>
<feature type="chain" id="PRO_5012264689" evidence="2">
    <location>
        <begin position="24"/>
        <end position="86"/>
    </location>
</feature>
<evidence type="ECO:0000256" key="2">
    <source>
        <dbReference type="SAM" id="SignalP"/>
    </source>
</evidence>
<evidence type="ECO:0000256" key="1">
    <source>
        <dbReference type="SAM" id="MobiDB-lite"/>
    </source>
</evidence>
<keyword evidence="4" id="KW-1185">Reference proteome</keyword>
<gene>
    <name evidence="3" type="ORF">sS8_1586</name>
</gene>
<proteinExistence type="predicted"/>
<dbReference type="RefSeq" id="WP_119629139.1">
    <property type="nucleotide sequence ID" value="NZ_AP017928.1"/>
</dbReference>
<dbReference type="EMBL" id="AP017928">
    <property type="protein sequence ID" value="BBA33544.1"/>
    <property type="molecule type" value="Genomic_DNA"/>
</dbReference>
<dbReference type="OrthoDB" id="5573863at2"/>
<evidence type="ECO:0000313" key="4">
    <source>
        <dbReference type="Proteomes" id="UP000266313"/>
    </source>
</evidence>
<reference evidence="3 4" key="1">
    <citation type="submission" date="2016-12" db="EMBL/GenBank/DDBJ databases">
        <title>Genome sequencing of Methylocaldum marinum.</title>
        <authorList>
            <person name="Takeuchi M."/>
            <person name="Kamagata Y."/>
            <person name="Hiraoka S."/>
            <person name="Oshima K."/>
            <person name="Hattori M."/>
            <person name="Iwasaki W."/>
        </authorList>
    </citation>
    <scope>NUCLEOTIDE SEQUENCE [LARGE SCALE GENOMIC DNA]</scope>
    <source>
        <strain evidence="3 4">S8</strain>
    </source>
</reference>
<feature type="compositionally biased region" description="Polar residues" evidence="1">
    <location>
        <begin position="49"/>
        <end position="60"/>
    </location>
</feature>
<feature type="signal peptide" evidence="2">
    <location>
        <begin position="1"/>
        <end position="23"/>
    </location>
</feature>